<dbReference type="STRING" id="526729.SAMN04324258_3555"/>
<dbReference type="GO" id="GO:0003677">
    <property type="term" value="F:DNA binding"/>
    <property type="evidence" value="ECO:0007669"/>
    <property type="project" value="InterPro"/>
</dbReference>
<feature type="domain" description="Helix-turn-helix" evidence="2">
    <location>
        <begin position="31"/>
        <end position="77"/>
    </location>
</feature>
<evidence type="ECO:0000313" key="4">
    <source>
        <dbReference type="Proteomes" id="UP000189777"/>
    </source>
</evidence>
<evidence type="ECO:0000259" key="2">
    <source>
        <dbReference type="Pfam" id="PF12728"/>
    </source>
</evidence>
<dbReference type="InterPro" id="IPR041657">
    <property type="entry name" value="HTH_17"/>
</dbReference>
<dbReference type="SUPFAM" id="SSF46955">
    <property type="entry name" value="Putative DNA-binding domain"/>
    <property type="match status" value="1"/>
</dbReference>
<dbReference type="InterPro" id="IPR010093">
    <property type="entry name" value="SinI_DNA-bd"/>
</dbReference>
<dbReference type="AlphaFoldDB" id="A0A1T5LL37"/>
<dbReference type="OrthoDB" id="197041at2"/>
<evidence type="ECO:0000256" key="1">
    <source>
        <dbReference type="SAM" id="MobiDB-lite"/>
    </source>
</evidence>
<evidence type="ECO:0000313" key="3">
    <source>
        <dbReference type="EMBL" id="SKC76208.1"/>
    </source>
</evidence>
<keyword evidence="4" id="KW-1185">Reference proteome</keyword>
<dbReference type="NCBIfam" id="TIGR01764">
    <property type="entry name" value="excise"/>
    <property type="match status" value="1"/>
</dbReference>
<dbReference type="RefSeq" id="WP_079575911.1">
    <property type="nucleotide sequence ID" value="NZ_FUZQ01000006.1"/>
</dbReference>
<dbReference type="InterPro" id="IPR009061">
    <property type="entry name" value="DNA-bd_dom_put_sf"/>
</dbReference>
<protein>
    <submittedName>
        <fullName evidence="3">DNA binding domain-containing protein, excisionase family</fullName>
    </submittedName>
</protein>
<organism evidence="3 4">
    <name type="scientific">Krasilnikoviella flava</name>
    <dbReference type="NCBI Taxonomy" id="526729"/>
    <lineage>
        <taxon>Bacteria</taxon>
        <taxon>Bacillati</taxon>
        <taxon>Actinomycetota</taxon>
        <taxon>Actinomycetes</taxon>
        <taxon>Micrococcales</taxon>
        <taxon>Promicromonosporaceae</taxon>
        <taxon>Krasilnikoviella</taxon>
    </lineage>
</organism>
<gene>
    <name evidence="3" type="ORF">SAMN04324258_3555</name>
</gene>
<feature type="region of interest" description="Disordered" evidence="1">
    <location>
        <begin position="1"/>
        <end position="22"/>
    </location>
</feature>
<name>A0A1T5LL37_9MICO</name>
<dbReference type="EMBL" id="FUZQ01000006">
    <property type="protein sequence ID" value="SKC76208.1"/>
    <property type="molecule type" value="Genomic_DNA"/>
</dbReference>
<sequence>MSDKLPTHKTNTPTPPPTCPACGEHDRLWRVEEGAAYIGIHVDTLRELIKDRRIPVVKLGRAHRLRRQDLDTFIDAQTIPAVRDAG</sequence>
<proteinExistence type="predicted"/>
<accession>A0A1T5LL37</accession>
<dbReference type="Proteomes" id="UP000189777">
    <property type="component" value="Unassembled WGS sequence"/>
</dbReference>
<reference evidence="3 4" key="1">
    <citation type="submission" date="2017-02" db="EMBL/GenBank/DDBJ databases">
        <authorList>
            <person name="Peterson S.W."/>
        </authorList>
    </citation>
    <scope>NUCLEOTIDE SEQUENCE [LARGE SCALE GENOMIC DNA]</scope>
    <source>
        <strain evidence="3 4">DSM 21481</strain>
    </source>
</reference>
<dbReference type="Pfam" id="PF12728">
    <property type="entry name" value="HTH_17"/>
    <property type="match status" value="1"/>
</dbReference>